<dbReference type="Pfam" id="PF04773">
    <property type="entry name" value="FecR"/>
    <property type="match status" value="1"/>
</dbReference>
<proteinExistence type="predicted"/>
<dbReference type="PANTHER" id="PTHR30273">
    <property type="entry name" value="PERIPLASMIC SIGNAL SENSOR AND SIGMA FACTOR ACTIVATOR FECR-RELATED"/>
    <property type="match status" value="1"/>
</dbReference>
<evidence type="ECO:0000256" key="1">
    <source>
        <dbReference type="SAM" id="Phobius"/>
    </source>
</evidence>
<dbReference type="InterPro" id="IPR012373">
    <property type="entry name" value="Ferrdict_sens_TM"/>
</dbReference>
<comment type="caution">
    <text evidence="4">The sequence shown here is derived from an EMBL/GenBank/DDBJ whole genome shotgun (WGS) entry which is preliminary data.</text>
</comment>
<keyword evidence="5" id="KW-1185">Reference proteome</keyword>
<keyword evidence="1" id="KW-0472">Membrane</keyword>
<organism evidence="4 5">
    <name type="scientific">Chitinophaga agrisoli</name>
    <dbReference type="NCBI Taxonomy" id="2607653"/>
    <lineage>
        <taxon>Bacteria</taxon>
        <taxon>Pseudomonadati</taxon>
        <taxon>Bacteroidota</taxon>
        <taxon>Chitinophagia</taxon>
        <taxon>Chitinophagales</taxon>
        <taxon>Chitinophagaceae</taxon>
        <taxon>Chitinophaga</taxon>
    </lineage>
</organism>
<dbReference type="Gene3D" id="3.55.50.30">
    <property type="match status" value="1"/>
</dbReference>
<dbReference type="RefSeq" id="WP_149836857.1">
    <property type="nucleotide sequence ID" value="NZ_VUOC01000001.1"/>
</dbReference>
<gene>
    <name evidence="4" type="ORF">F0L74_05790</name>
</gene>
<name>A0A5B2W3N9_9BACT</name>
<reference evidence="4 5" key="2">
    <citation type="submission" date="2019-09" db="EMBL/GenBank/DDBJ databases">
        <authorList>
            <person name="Jin C."/>
        </authorList>
    </citation>
    <scope>NUCLEOTIDE SEQUENCE [LARGE SCALE GENOMIC DNA]</scope>
    <source>
        <strain evidence="4 5">BN140078</strain>
    </source>
</reference>
<dbReference type="PIRSF" id="PIRSF018266">
    <property type="entry name" value="FecR"/>
    <property type="match status" value="1"/>
</dbReference>
<reference evidence="4 5" key="1">
    <citation type="submission" date="2019-09" db="EMBL/GenBank/DDBJ databases">
        <title>Chitinophaga ginsengihumi sp. nov., isolated from soil of ginseng rhizosphere.</title>
        <authorList>
            <person name="Lee J."/>
        </authorList>
    </citation>
    <scope>NUCLEOTIDE SEQUENCE [LARGE SCALE GENOMIC DNA]</scope>
    <source>
        <strain evidence="4 5">BN140078</strain>
    </source>
</reference>
<dbReference type="Proteomes" id="UP000324611">
    <property type="component" value="Unassembled WGS sequence"/>
</dbReference>
<evidence type="ECO:0000313" key="5">
    <source>
        <dbReference type="Proteomes" id="UP000324611"/>
    </source>
</evidence>
<dbReference type="InterPro" id="IPR032508">
    <property type="entry name" value="FecR_C"/>
</dbReference>
<dbReference type="PANTHER" id="PTHR30273:SF2">
    <property type="entry name" value="PROTEIN FECR"/>
    <property type="match status" value="1"/>
</dbReference>
<protein>
    <submittedName>
        <fullName evidence="4">DUF4974 domain-containing protein</fullName>
    </submittedName>
</protein>
<evidence type="ECO:0000259" key="3">
    <source>
        <dbReference type="Pfam" id="PF16344"/>
    </source>
</evidence>
<feature type="domain" description="FecR protein" evidence="2">
    <location>
        <begin position="124"/>
        <end position="210"/>
    </location>
</feature>
<dbReference type="Gene3D" id="2.60.120.1440">
    <property type="match status" value="1"/>
</dbReference>
<sequence length="327" mass="36539">MQTHERFAYLFRRYLDKTLTPEEVAEMRTYIGHPDYDEELRTLIGEGWEQDWPEQEQDPVRADSIFRAIVQADKSRRRLWPWVAAAVVLGAVVTGIGLLWQRPAPVKQVARVTTPAVPAMPVHAYLVLPDGSKVLLNEGSTLDYKNSFTAGERGVHLSGEAFFSIRKDVTRPFVVYTGSIKTVVLGTSFNVRAYPADKDVTVTVTSGKVRVQHGRWSIDMVKPNEQVTVTGLGPFKKLEVDVSLATAWKQQDLLFDDQPMPEVAHLLEQRFHVTVVLESPALAACNITAAFVKQEPLEDIVKVIARINNLAYRISGDSVLLSGQGCR</sequence>
<keyword evidence="1" id="KW-0812">Transmembrane</keyword>
<dbReference type="GO" id="GO:0016989">
    <property type="term" value="F:sigma factor antagonist activity"/>
    <property type="evidence" value="ECO:0007669"/>
    <property type="project" value="TreeGrafter"/>
</dbReference>
<dbReference type="AlphaFoldDB" id="A0A5B2W3N9"/>
<dbReference type="InterPro" id="IPR006860">
    <property type="entry name" value="FecR"/>
</dbReference>
<evidence type="ECO:0000313" key="4">
    <source>
        <dbReference type="EMBL" id="KAA2245468.1"/>
    </source>
</evidence>
<dbReference type="EMBL" id="VUOC01000001">
    <property type="protein sequence ID" value="KAA2245468.1"/>
    <property type="molecule type" value="Genomic_DNA"/>
</dbReference>
<feature type="transmembrane region" description="Helical" evidence="1">
    <location>
        <begin position="79"/>
        <end position="100"/>
    </location>
</feature>
<evidence type="ECO:0000259" key="2">
    <source>
        <dbReference type="Pfam" id="PF04773"/>
    </source>
</evidence>
<accession>A0A5B2W3N9</accession>
<feature type="domain" description="Protein FecR C-terminal" evidence="3">
    <location>
        <begin position="253"/>
        <end position="320"/>
    </location>
</feature>
<dbReference type="Pfam" id="PF16344">
    <property type="entry name" value="FecR_C"/>
    <property type="match status" value="1"/>
</dbReference>
<keyword evidence="1" id="KW-1133">Transmembrane helix</keyword>